<dbReference type="Proteomes" id="UP000003844">
    <property type="component" value="Unassembled WGS sequence"/>
</dbReference>
<dbReference type="InterPro" id="IPR051398">
    <property type="entry name" value="Polysacch_Deacetylase"/>
</dbReference>
<sequence length="340" mass="39628">MLSGIKNYFHQSEPRAIVLMYHRVFNVKTDPWQLSVSPHNFEAQIKTITKNFKVLPLAELARQLSLGKIIHKSVYITFDDAYNDNYLYAKPVLEKYDCPATFFVPTHFIGKQQWFWWDELEAIILHSKTLPSKLTLQIDEKIHYFHFTIEKLNDEIQQKHQTWNWPEHPPTNRCKLYLNIWELLKPLPYDMIDKAINYIKNWADFTPSKMSEYSPMNPEQLKELANNKLFTLGVHTETHPALASHSTQFQIKEIAASKNYLESNNYSIVNAIAYPYGDYNDETLSAVRQNEIALGFTTVEETITRNSSPLRLGRLHVANYNGALLNEKLMKSFGQNALNK</sequence>
<gene>
    <name evidence="4" type="ORF">Gilli_1954</name>
</gene>
<dbReference type="SUPFAM" id="SSF88713">
    <property type="entry name" value="Glycoside hydrolase/deacetylase"/>
    <property type="match status" value="1"/>
</dbReference>
<dbReference type="GO" id="GO:0016810">
    <property type="term" value="F:hydrolase activity, acting on carbon-nitrogen (but not peptide) bonds"/>
    <property type="evidence" value="ECO:0007669"/>
    <property type="project" value="InterPro"/>
</dbReference>
<dbReference type="AlphaFoldDB" id="H2BT35"/>
<dbReference type="PROSITE" id="PS51677">
    <property type="entry name" value="NODB"/>
    <property type="match status" value="1"/>
</dbReference>
<keyword evidence="5" id="KW-1185">Reference proteome</keyword>
<reference evidence="5" key="1">
    <citation type="journal article" date="2012" name="Stand. Genomic Sci.">
        <title>Genome sequence of the Antarctic rhodopsins-containing flavobacterium Gillisia limnaea type strain (R-8282(T)).</title>
        <authorList>
            <person name="Riedel T."/>
            <person name="Held B."/>
            <person name="Nolan M."/>
            <person name="Lucas S."/>
            <person name="Lapidus A."/>
            <person name="Tice H."/>
            <person name="Del Rio T.G."/>
            <person name="Cheng J.F."/>
            <person name="Han C."/>
            <person name="Tapia R."/>
            <person name="Goodwin L.A."/>
            <person name="Pitluck S."/>
            <person name="Liolios K."/>
            <person name="Mavromatis K."/>
            <person name="Pagani I."/>
            <person name="Ivanova N."/>
            <person name="Mikhailova N."/>
            <person name="Pati A."/>
            <person name="Chen A."/>
            <person name="Palaniappan K."/>
            <person name="Land M."/>
            <person name="Rohde M."/>
            <person name="Tindall B.J."/>
            <person name="Detter J.C."/>
            <person name="Goker M."/>
            <person name="Bristow J."/>
            <person name="Eisen J.A."/>
            <person name="Markowitz V."/>
            <person name="Hugenholtz P."/>
            <person name="Kyrpides N.C."/>
            <person name="Klenk H.P."/>
            <person name="Woyke T."/>
        </authorList>
    </citation>
    <scope>NUCLEOTIDE SEQUENCE [LARGE SCALE GENOMIC DNA]</scope>
    <source>
        <strain evidence="5">DSM 15749 / LMG 21470 / R-8282</strain>
    </source>
</reference>
<evidence type="ECO:0000256" key="2">
    <source>
        <dbReference type="ARBA" id="ARBA00022729"/>
    </source>
</evidence>
<dbReference type="RefSeq" id="WP_006988903.1">
    <property type="nucleotide sequence ID" value="NZ_JH594606.1"/>
</dbReference>
<dbReference type="PANTHER" id="PTHR34216:SF3">
    <property type="entry name" value="POLY-BETA-1,6-N-ACETYL-D-GLUCOSAMINE N-DEACETYLASE"/>
    <property type="match status" value="1"/>
</dbReference>
<dbReference type="InterPro" id="IPR011330">
    <property type="entry name" value="Glyco_hydro/deAcase_b/a-brl"/>
</dbReference>
<dbReference type="eggNOG" id="COG0726">
    <property type="taxonomic scope" value="Bacteria"/>
</dbReference>
<dbReference type="PANTHER" id="PTHR34216">
    <property type="match status" value="1"/>
</dbReference>
<dbReference type="HOGENOM" id="CLU_030024_1_2_10"/>
<evidence type="ECO:0000259" key="3">
    <source>
        <dbReference type="PROSITE" id="PS51677"/>
    </source>
</evidence>
<organism evidence="4 5">
    <name type="scientific">Gillisia limnaea (strain DSM 15749 / LMG 21470 / R-8282)</name>
    <dbReference type="NCBI Taxonomy" id="865937"/>
    <lineage>
        <taxon>Bacteria</taxon>
        <taxon>Pseudomonadati</taxon>
        <taxon>Bacteroidota</taxon>
        <taxon>Flavobacteriia</taxon>
        <taxon>Flavobacteriales</taxon>
        <taxon>Flavobacteriaceae</taxon>
        <taxon>Gillisia</taxon>
    </lineage>
</organism>
<dbReference type="Gene3D" id="3.20.20.370">
    <property type="entry name" value="Glycoside hydrolase/deacetylase"/>
    <property type="match status" value="1"/>
</dbReference>
<keyword evidence="2" id="KW-0732">Signal</keyword>
<evidence type="ECO:0000313" key="5">
    <source>
        <dbReference type="Proteomes" id="UP000003844"/>
    </source>
</evidence>
<dbReference type="GO" id="GO:0005975">
    <property type="term" value="P:carbohydrate metabolic process"/>
    <property type="evidence" value="ECO:0007669"/>
    <property type="project" value="InterPro"/>
</dbReference>
<comment type="subcellular location">
    <subcellularLocation>
        <location evidence="1">Secreted</location>
    </subcellularLocation>
</comment>
<evidence type="ECO:0000313" key="4">
    <source>
        <dbReference type="EMBL" id="EHQ02593.1"/>
    </source>
</evidence>
<accession>H2BT35</accession>
<evidence type="ECO:0000256" key="1">
    <source>
        <dbReference type="ARBA" id="ARBA00004613"/>
    </source>
</evidence>
<dbReference type="CDD" id="cd10918">
    <property type="entry name" value="CE4_NodB_like_5s_6s"/>
    <property type="match status" value="1"/>
</dbReference>
<dbReference type="EMBL" id="JH594606">
    <property type="protein sequence ID" value="EHQ02593.1"/>
    <property type="molecule type" value="Genomic_DNA"/>
</dbReference>
<protein>
    <submittedName>
        <fullName evidence="4">Polysaccharide deacetylase</fullName>
    </submittedName>
</protein>
<name>H2BT35_GILLR</name>
<proteinExistence type="predicted"/>
<dbReference type="InterPro" id="IPR002509">
    <property type="entry name" value="NODB_dom"/>
</dbReference>
<feature type="domain" description="NodB homology" evidence="3">
    <location>
        <begin position="72"/>
        <end position="340"/>
    </location>
</feature>
<dbReference type="Pfam" id="PF01522">
    <property type="entry name" value="Polysacc_deac_1"/>
    <property type="match status" value="2"/>
</dbReference>
<dbReference type="OrthoDB" id="9778320at2"/>
<dbReference type="GO" id="GO:0005576">
    <property type="term" value="C:extracellular region"/>
    <property type="evidence" value="ECO:0007669"/>
    <property type="project" value="UniProtKB-SubCell"/>
</dbReference>
<dbReference type="STRING" id="865937.Gilli_1954"/>